<evidence type="ECO:0008006" key="2">
    <source>
        <dbReference type="Google" id="ProtNLM"/>
    </source>
</evidence>
<reference evidence="1" key="1">
    <citation type="journal article" date="2014" name="Front. Microbiol.">
        <title>High frequency of phylogenetically diverse reductive dehalogenase-homologous genes in deep subseafloor sedimentary metagenomes.</title>
        <authorList>
            <person name="Kawai M."/>
            <person name="Futagami T."/>
            <person name="Toyoda A."/>
            <person name="Takaki Y."/>
            <person name="Nishi S."/>
            <person name="Hori S."/>
            <person name="Arai W."/>
            <person name="Tsubouchi T."/>
            <person name="Morono Y."/>
            <person name="Uchiyama I."/>
            <person name="Ito T."/>
            <person name="Fujiyama A."/>
            <person name="Inagaki F."/>
            <person name="Takami H."/>
        </authorList>
    </citation>
    <scope>NUCLEOTIDE SEQUENCE</scope>
    <source>
        <strain evidence="1">Expedition CK06-06</strain>
    </source>
</reference>
<feature type="non-terminal residue" evidence="1">
    <location>
        <position position="1"/>
    </location>
</feature>
<dbReference type="EMBL" id="BARU01000331">
    <property type="protein sequence ID" value="GAH19624.1"/>
    <property type="molecule type" value="Genomic_DNA"/>
</dbReference>
<organism evidence="1">
    <name type="scientific">marine sediment metagenome</name>
    <dbReference type="NCBI Taxonomy" id="412755"/>
    <lineage>
        <taxon>unclassified sequences</taxon>
        <taxon>metagenomes</taxon>
        <taxon>ecological metagenomes</taxon>
    </lineage>
</organism>
<sequence>ETDISNLQSLSMFPKNTFFYLGGILPLTWEEIKEDYISEDLRLDLEKNVKQIQGKSGVDIEKTIYSWPAKEFSLGLFDISAIFPKVGLIAGYSSEEKLIQNLYPALENFAPMMGGTLADNQYGGINYKSLSNPMFPLGYGIVAGRFVLSSGIANIIDAQKGDMATLDKLETIKYMLSFPEVFSLLYIDMNSVSEIVGRFMQMAVQEIPEGAEETEGARRKEFLDVILEGLSSLENILFWAGLEEDYSYSWLEVNYK</sequence>
<name>X1ER68_9ZZZZ</name>
<evidence type="ECO:0000313" key="1">
    <source>
        <dbReference type="EMBL" id="GAH19624.1"/>
    </source>
</evidence>
<proteinExistence type="predicted"/>
<dbReference type="AlphaFoldDB" id="X1ER68"/>
<protein>
    <recommendedName>
        <fullName evidence="2">DUF3352 domain-containing protein</fullName>
    </recommendedName>
</protein>
<comment type="caution">
    <text evidence="1">The sequence shown here is derived from an EMBL/GenBank/DDBJ whole genome shotgun (WGS) entry which is preliminary data.</text>
</comment>
<accession>X1ER68</accession>
<gene>
    <name evidence="1" type="ORF">S03H2_01198</name>
</gene>